<dbReference type="EMBL" id="JAINUG010000135">
    <property type="protein sequence ID" value="KAJ8393600.1"/>
    <property type="molecule type" value="Genomic_DNA"/>
</dbReference>
<comment type="caution">
    <text evidence="2">The sequence shown here is derived from an EMBL/GenBank/DDBJ whole genome shotgun (WGS) entry which is preliminary data.</text>
</comment>
<protein>
    <submittedName>
        <fullName evidence="2">Uncharacterized protein</fullName>
    </submittedName>
</protein>
<evidence type="ECO:0000313" key="3">
    <source>
        <dbReference type="Proteomes" id="UP001221898"/>
    </source>
</evidence>
<feature type="compositionally biased region" description="Basic and acidic residues" evidence="1">
    <location>
        <begin position="77"/>
        <end position="87"/>
    </location>
</feature>
<gene>
    <name evidence="2" type="ORF">AAFF_G00058190</name>
</gene>
<reference evidence="2" key="1">
    <citation type="journal article" date="2023" name="Science">
        <title>Genome structures resolve the early diversification of teleost fishes.</title>
        <authorList>
            <person name="Parey E."/>
            <person name="Louis A."/>
            <person name="Montfort J."/>
            <person name="Bouchez O."/>
            <person name="Roques C."/>
            <person name="Iampietro C."/>
            <person name="Lluch J."/>
            <person name="Castinel A."/>
            <person name="Donnadieu C."/>
            <person name="Desvignes T."/>
            <person name="Floi Bucao C."/>
            <person name="Jouanno E."/>
            <person name="Wen M."/>
            <person name="Mejri S."/>
            <person name="Dirks R."/>
            <person name="Jansen H."/>
            <person name="Henkel C."/>
            <person name="Chen W.J."/>
            <person name="Zahm M."/>
            <person name="Cabau C."/>
            <person name="Klopp C."/>
            <person name="Thompson A.W."/>
            <person name="Robinson-Rechavi M."/>
            <person name="Braasch I."/>
            <person name="Lecointre G."/>
            <person name="Bobe J."/>
            <person name="Postlethwait J.H."/>
            <person name="Berthelot C."/>
            <person name="Roest Crollius H."/>
            <person name="Guiguen Y."/>
        </authorList>
    </citation>
    <scope>NUCLEOTIDE SEQUENCE</scope>
    <source>
        <strain evidence="2">NC1722</strain>
    </source>
</reference>
<keyword evidence="3" id="KW-1185">Reference proteome</keyword>
<accession>A0AAD7WEF7</accession>
<evidence type="ECO:0000313" key="2">
    <source>
        <dbReference type="EMBL" id="KAJ8393600.1"/>
    </source>
</evidence>
<organism evidence="2 3">
    <name type="scientific">Aldrovandia affinis</name>
    <dbReference type="NCBI Taxonomy" id="143900"/>
    <lineage>
        <taxon>Eukaryota</taxon>
        <taxon>Metazoa</taxon>
        <taxon>Chordata</taxon>
        <taxon>Craniata</taxon>
        <taxon>Vertebrata</taxon>
        <taxon>Euteleostomi</taxon>
        <taxon>Actinopterygii</taxon>
        <taxon>Neopterygii</taxon>
        <taxon>Teleostei</taxon>
        <taxon>Notacanthiformes</taxon>
        <taxon>Halosauridae</taxon>
        <taxon>Aldrovandia</taxon>
    </lineage>
</organism>
<sequence length="131" mass="14569">MQGWERGHEGFEALILYSGDGQRRPAHPDVLAQLRGPVGMVYMLLTQKGREPGYIGDVLQLFPDNILPTPKRPRRDRPRDPVCKEEAISPDSSPRLLKPAPPTPVPCSSDSFLFRGELQEGREPPPPPPTP</sequence>
<feature type="region of interest" description="Disordered" evidence="1">
    <location>
        <begin position="65"/>
        <end position="131"/>
    </location>
</feature>
<name>A0AAD7WEF7_9TELE</name>
<evidence type="ECO:0000256" key="1">
    <source>
        <dbReference type="SAM" id="MobiDB-lite"/>
    </source>
</evidence>
<proteinExistence type="predicted"/>
<dbReference type="AlphaFoldDB" id="A0AAD7WEF7"/>
<dbReference type="Proteomes" id="UP001221898">
    <property type="component" value="Unassembled WGS sequence"/>
</dbReference>